<keyword evidence="7" id="KW-1185">Reference proteome</keyword>
<name>A0AA39CPK1_9EURO</name>
<feature type="region of interest" description="Disordered" evidence="4">
    <location>
        <begin position="586"/>
        <end position="609"/>
    </location>
</feature>
<feature type="region of interest" description="Disordered" evidence="4">
    <location>
        <begin position="631"/>
        <end position="958"/>
    </location>
</feature>
<feature type="compositionally biased region" description="Low complexity" evidence="4">
    <location>
        <begin position="1118"/>
        <end position="1129"/>
    </location>
</feature>
<feature type="compositionally biased region" description="Basic and acidic residues" evidence="4">
    <location>
        <begin position="377"/>
        <end position="392"/>
    </location>
</feature>
<reference evidence="6" key="1">
    <citation type="submission" date="2022-10" db="EMBL/GenBank/DDBJ databases">
        <title>Culturing micro-colonial fungi from biological soil crusts in the Mojave desert and describing Neophaeococcomyces mojavensis, and introducing the new genera and species Taxawa tesnikishii.</title>
        <authorList>
            <person name="Kurbessoian T."/>
            <person name="Stajich J.E."/>
        </authorList>
    </citation>
    <scope>NUCLEOTIDE SEQUENCE</scope>
    <source>
        <strain evidence="6">TK_41</strain>
    </source>
</reference>
<dbReference type="SMART" id="SM00292">
    <property type="entry name" value="BRCT"/>
    <property type="match status" value="1"/>
</dbReference>
<dbReference type="PROSITE" id="PS50172">
    <property type="entry name" value="BRCT"/>
    <property type="match status" value="1"/>
</dbReference>
<feature type="compositionally biased region" description="Polar residues" evidence="4">
    <location>
        <begin position="441"/>
        <end position="456"/>
    </location>
</feature>
<dbReference type="InterPro" id="IPR013914">
    <property type="entry name" value="Rad9_Rad53-bd_dom_fun"/>
</dbReference>
<dbReference type="Proteomes" id="UP001172673">
    <property type="component" value="Unassembled WGS sequence"/>
</dbReference>
<dbReference type="GO" id="GO:0005634">
    <property type="term" value="C:nucleus"/>
    <property type="evidence" value="ECO:0007669"/>
    <property type="project" value="UniProtKB-SubCell"/>
</dbReference>
<dbReference type="GO" id="GO:0042393">
    <property type="term" value="F:histone binding"/>
    <property type="evidence" value="ECO:0007669"/>
    <property type="project" value="TreeGrafter"/>
</dbReference>
<feature type="compositionally biased region" description="Basic and acidic residues" evidence="4">
    <location>
        <begin position="1398"/>
        <end position="1411"/>
    </location>
</feature>
<feature type="compositionally biased region" description="Polar residues" evidence="4">
    <location>
        <begin position="649"/>
        <end position="666"/>
    </location>
</feature>
<dbReference type="Pfam" id="PF08605">
    <property type="entry name" value="Rad9_Rad53_bind"/>
    <property type="match status" value="1"/>
</dbReference>
<dbReference type="GO" id="GO:0000077">
    <property type="term" value="P:DNA damage checkpoint signaling"/>
    <property type="evidence" value="ECO:0007669"/>
    <property type="project" value="TreeGrafter"/>
</dbReference>
<keyword evidence="6" id="KW-0456">Lyase</keyword>
<feature type="domain" description="BRCT" evidence="5">
    <location>
        <begin position="1154"/>
        <end position="1260"/>
    </location>
</feature>
<evidence type="ECO:0000256" key="2">
    <source>
        <dbReference type="ARBA" id="ARBA00022763"/>
    </source>
</evidence>
<dbReference type="PANTHER" id="PTHR15321">
    <property type="entry name" value="TUMOR SUPPRESSOR P53-BINDING PROTEIN 1"/>
    <property type="match status" value="1"/>
</dbReference>
<evidence type="ECO:0000313" key="6">
    <source>
        <dbReference type="EMBL" id="KAJ9617139.1"/>
    </source>
</evidence>
<dbReference type="CDD" id="cd17745">
    <property type="entry name" value="BRCT_p53bp1_rpt1"/>
    <property type="match status" value="1"/>
</dbReference>
<evidence type="ECO:0000256" key="4">
    <source>
        <dbReference type="SAM" id="MobiDB-lite"/>
    </source>
</evidence>
<feature type="region of interest" description="Disordered" evidence="4">
    <location>
        <begin position="112"/>
        <end position="503"/>
    </location>
</feature>
<evidence type="ECO:0000256" key="3">
    <source>
        <dbReference type="ARBA" id="ARBA00023242"/>
    </source>
</evidence>
<feature type="compositionally biased region" description="Basic and acidic residues" evidence="4">
    <location>
        <begin position="150"/>
        <end position="160"/>
    </location>
</feature>
<feature type="region of interest" description="Disordered" evidence="4">
    <location>
        <begin position="1110"/>
        <end position="1146"/>
    </location>
</feature>
<keyword evidence="3" id="KW-0539">Nucleus</keyword>
<evidence type="ECO:0000256" key="1">
    <source>
        <dbReference type="ARBA" id="ARBA00004123"/>
    </source>
</evidence>
<dbReference type="Pfam" id="PF00533">
    <property type="entry name" value="BRCT"/>
    <property type="match status" value="1"/>
</dbReference>
<feature type="region of interest" description="Disordered" evidence="4">
    <location>
        <begin position="26"/>
        <end position="51"/>
    </location>
</feature>
<protein>
    <submittedName>
        <fullName evidence="6">Radiation sensitive protein rad9</fullName>
        <ecNumber evidence="6">4.6.1.16</ecNumber>
    </submittedName>
</protein>
<feature type="compositionally biased region" description="Polar residues" evidence="4">
    <location>
        <begin position="78"/>
        <end position="94"/>
    </location>
</feature>
<gene>
    <name evidence="6" type="primary">RAD9</name>
    <name evidence="6" type="ORF">H2200_000860</name>
</gene>
<keyword evidence="2" id="KW-0227">DNA damage</keyword>
<dbReference type="InterPro" id="IPR047249">
    <property type="entry name" value="BRCT_p53bp1-like_rpt1"/>
</dbReference>
<feature type="compositionally biased region" description="Polar residues" evidence="4">
    <location>
        <begin position="332"/>
        <end position="359"/>
    </location>
</feature>
<evidence type="ECO:0000259" key="5">
    <source>
        <dbReference type="PROSITE" id="PS50172"/>
    </source>
</evidence>
<evidence type="ECO:0000313" key="7">
    <source>
        <dbReference type="Proteomes" id="UP001172673"/>
    </source>
</evidence>
<dbReference type="InterPro" id="IPR001357">
    <property type="entry name" value="BRCT_dom"/>
</dbReference>
<feature type="compositionally biased region" description="Basic and acidic residues" evidence="4">
    <location>
        <begin position="759"/>
        <end position="775"/>
    </location>
</feature>
<feature type="compositionally biased region" description="Polar residues" evidence="4">
    <location>
        <begin position="299"/>
        <end position="318"/>
    </location>
</feature>
<dbReference type="Gene3D" id="3.40.50.10190">
    <property type="entry name" value="BRCT domain"/>
    <property type="match status" value="1"/>
</dbReference>
<feature type="compositionally biased region" description="Polar residues" evidence="4">
    <location>
        <begin position="246"/>
        <end position="259"/>
    </location>
</feature>
<feature type="compositionally biased region" description="Polar residues" evidence="4">
    <location>
        <begin position="685"/>
        <end position="698"/>
    </location>
</feature>
<comment type="subcellular location">
    <subcellularLocation>
        <location evidence="1">Nucleus</location>
    </subcellularLocation>
</comment>
<comment type="caution">
    <text evidence="6">The sequence shown here is derived from an EMBL/GenBank/DDBJ whole genome shotgun (WGS) entry which is preliminary data.</text>
</comment>
<feature type="compositionally biased region" description="Acidic residues" evidence="4">
    <location>
        <begin position="394"/>
        <end position="405"/>
    </location>
</feature>
<dbReference type="GO" id="GO:0045944">
    <property type="term" value="P:positive regulation of transcription by RNA polymerase II"/>
    <property type="evidence" value="ECO:0007669"/>
    <property type="project" value="TreeGrafter"/>
</dbReference>
<proteinExistence type="predicted"/>
<dbReference type="SUPFAM" id="SSF52113">
    <property type="entry name" value="BRCT domain"/>
    <property type="match status" value="1"/>
</dbReference>
<dbReference type="PANTHER" id="PTHR15321:SF3">
    <property type="entry name" value="TP53-BINDING PROTEIN 1"/>
    <property type="match status" value="1"/>
</dbReference>
<feature type="compositionally biased region" description="Polar residues" evidence="4">
    <location>
        <begin position="140"/>
        <end position="149"/>
    </location>
</feature>
<dbReference type="GO" id="GO:0000213">
    <property type="term" value="F:tRNA-intron lyase activity"/>
    <property type="evidence" value="ECO:0007669"/>
    <property type="project" value="UniProtKB-EC"/>
</dbReference>
<dbReference type="EMBL" id="JAPDRK010000001">
    <property type="protein sequence ID" value="KAJ9617139.1"/>
    <property type="molecule type" value="Genomic_DNA"/>
</dbReference>
<sequence>MATESYLREDLDESLQRDLLEAKVYKNPGRRGQGHKTLIAQSSQIPHPFPDYELHHADHIAAATETEPQPVSAAPETQLPSTVPESQSQFQSNVETQLELISPAVRSEITPATRQKMASQVSDGATQELSPSHYDAILAQSRSALQLKNQEQEQDFHYGQDQDSESDVDADVTQHPGDSVYVDLMSSLNSENEDDENELDIAGGEESDQEVELAGDVQEQEQAEVANEGLGEQEHTQPDSEPIHFSPSQSQAALSQYPESQRFKTPGTAGRKRRYNGDIIDSPELPRNSKPSLRGHDNNGLSMGLTQAFGATQDNTSPFIGPTDGNLYSDRPSPSINLQPRPMTATSSPMKLMSTGTRSTRARTEPLDNYVSSKESQAQREARQKEKEKAIENYDPEEDAYEISEDSYMVKDRRIREREHRIRAQLPSSSPPAPATGGLPMSNSSPVHRATRSSPINPGKRRKISVKSSPPQPSQESQVTESEEETEQEDNAGVEVTGSSQHLLLVDEEDKENFADRAIQIPETTVRPQRILNYSATQVQESPLIRHGREANGEIPSTAVFSSQHFAIADSQPERSMRRLRAVNHASKSSADEGLDFVPQSPEASPRPTAPIVREVAPALMCAPRIVEDHTGSAADLPASSIEVRRQPDSTIPETSSSEVRVQSGNEPGDKAQPSESGSRGEFDTAQTHLQPSASNAQPAAVELSSPPILTAPPGKRRKLLQQQIEETTPDPSPAKSQSSFNASPALRLDANFASPSHESPRFVRPVEKPQKDNINEMEMPNAVSTEVQEGPEESAEHQGSNISRPVQHSAGMEAEAEPDVVEEQVVQPIQPRSTYPRRDRKPTAKGLSARNVKARSTAPPFPARASQFDLPESPQKKMVPAIKPPMALKRKAEDVTEPSDESPAGSSKRRKAGKTATVPITAPLDIKKTGPISPVTAANEPELPQPEALEDSRPSTGSPDIVAPNMVFAVFNGNSRTYHPALCLGHADVNPKRFKIQWEGYDPDIVDEYGVRRLDLRVGDQVKVDMPGFPKVSHVIRGFKDRVESAEVNHAVTDIRGFQTLVVAPKQRKSLPAEISTEAVKKIPISTIYLDSIMWGQMKDRLYEYKPSLDTPVSSARSTPGPQTSSSPPRTPPLRSRRGTAGIIPPSSSAIDLTEGIFSDMAFAVSYDDDIKRRDLVELIRDTGGIVLKESFLDLFQPNSMQLKEQFSELTFTALVTDRHTRKPKYLQALALGLPCLSGRWIEASVQAAQVLDWTSYLLAAGESLELDGATRSRILPPFSVTQRLKVSDIIALRASFFTGAKVLAVKGKGKYITEENFQHYVALIRALGPRQIDLEPDLHSAKEAIESAADTEESVEYVFVPDQVVEAARELLLSTDPAEWKNEPKAKGRGRPKKARSTDETESDTKSDIGDSRKAKVKIICNEDIVQSLILGRLWMGSS</sequence>
<accession>A0AA39CPK1</accession>
<dbReference type="InterPro" id="IPR036420">
    <property type="entry name" value="BRCT_dom_sf"/>
</dbReference>
<organism evidence="6 7">
    <name type="scientific">Cladophialophora chaetospira</name>
    <dbReference type="NCBI Taxonomy" id="386627"/>
    <lineage>
        <taxon>Eukaryota</taxon>
        <taxon>Fungi</taxon>
        <taxon>Dikarya</taxon>
        <taxon>Ascomycota</taxon>
        <taxon>Pezizomycotina</taxon>
        <taxon>Eurotiomycetes</taxon>
        <taxon>Chaetothyriomycetidae</taxon>
        <taxon>Chaetothyriales</taxon>
        <taxon>Herpotrichiellaceae</taxon>
        <taxon>Cladophialophora</taxon>
    </lineage>
</organism>
<dbReference type="EC" id="4.6.1.16" evidence="6"/>
<feature type="compositionally biased region" description="Acidic residues" evidence="4">
    <location>
        <begin position="191"/>
        <end position="222"/>
    </location>
</feature>
<feature type="compositionally biased region" description="Acidic residues" evidence="4">
    <location>
        <begin position="481"/>
        <end position="492"/>
    </location>
</feature>
<feature type="compositionally biased region" description="Polar residues" evidence="4">
    <location>
        <begin position="798"/>
        <end position="807"/>
    </location>
</feature>
<feature type="region of interest" description="Disordered" evidence="4">
    <location>
        <begin position="66"/>
        <end position="94"/>
    </location>
</feature>
<feature type="compositionally biased region" description="Basic and acidic residues" evidence="4">
    <location>
        <begin position="232"/>
        <end position="242"/>
    </location>
</feature>
<feature type="compositionally biased region" description="Basic and acidic residues" evidence="4">
    <location>
        <begin position="408"/>
        <end position="422"/>
    </location>
</feature>
<feature type="compositionally biased region" description="Polar residues" evidence="4">
    <location>
        <begin position="112"/>
        <end position="130"/>
    </location>
</feature>
<dbReference type="InterPro" id="IPR047252">
    <property type="entry name" value="TP53BP1-like"/>
</dbReference>
<feature type="region of interest" description="Disordered" evidence="4">
    <location>
        <begin position="1381"/>
        <end position="1411"/>
    </location>
</feature>